<dbReference type="InterPro" id="IPR041221">
    <property type="entry name" value="APC1_C"/>
</dbReference>
<evidence type="ECO:0000256" key="2">
    <source>
        <dbReference type="ARBA" id="ARBA00022618"/>
    </source>
</evidence>
<dbReference type="PANTHER" id="PTHR12827:SF3">
    <property type="entry name" value="ANAPHASE-PROMOTING COMPLEX SUBUNIT 1"/>
    <property type="match status" value="1"/>
</dbReference>
<name>A0A6A4HTZ1_9AGAR</name>
<dbReference type="EMBL" id="ML769453">
    <property type="protein sequence ID" value="KAE9400768.1"/>
    <property type="molecule type" value="Genomic_DNA"/>
</dbReference>
<organism evidence="10 11">
    <name type="scientific">Gymnopus androsaceus JB14</name>
    <dbReference type="NCBI Taxonomy" id="1447944"/>
    <lineage>
        <taxon>Eukaryota</taxon>
        <taxon>Fungi</taxon>
        <taxon>Dikarya</taxon>
        <taxon>Basidiomycota</taxon>
        <taxon>Agaricomycotina</taxon>
        <taxon>Agaricomycetes</taxon>
        <taxon>Agaricomycetidae</taxon>
        <taxon>Agaricales</taxon>
        <taxon>Marasmiineae</taxon>
        <taxon>Omphalotaceae</taxon>
        <taxon>Gymnopus</taxon>
    </lineage>
</organism>
<dbReference type="InterPro" id="IPR049255">
    <property type="entry name" value="Apc1_N"/>
</dbReference>
<evidence type="ECO:0000256" key="4">
    <source>
        <dbReference type="ARBA" id="ARBA00022776"/>
    </source>
</evidence>
<keyword evidence="2" id="KW-0132">Cell division</keyword>
<dbReference type="GO" id="GO:0070979">
    <property type="term" value="P:protein K11-linked ubiquitination"/>
    <property type="evidence" value="ECO:0007669"/>
    <property type="project" value="TreeGrafter"/>
</dbReference>
<reference evidence="10" key="1">
    <citation type="journal article" date="2019" name="Environ. Microbiol.">
        <title>Fungal ecological strategies reflected in gene transcription - a case study of two litter decomposers.</title>
        <authorList>
            <person name="Barbi F."/>
            <person name="Kohler A."/>
            <person name="Barry K."/>
            <person name="Baskaran P."/>
            <person name="Daum C."/>
            <person name="Fauchery L."/>
            <person name="Ihrmark K."/>
            <person name="Kuo A."/>
            <person name="LaButti K."/>
            <person name="Lipzen A."/>
            <person name="Morin E."/>
            <person name="Grigoriev I.V."/>
            <person name="Henrissat B."/>
            <person name="Lindahl B."/>
            <person name="Martin F."/>
        </authorList>
    </citation>
    <scope>NUCLEOTIDE SEQUENCE</scope>
    <source>
        <strain evidence="10">JB14</strain>
    </source>
</reference>
<keyword evidence="11" id="KW-1185">Reference proteome</keyword>
<dbReference type="InterPro" id="IPR024990">
    <property type="entry name" value="Apc1"/>
</dbReference>
<dbReference type="GO" id="GO:0031145">
    <property type="term" value="P:anaphase-promoting complex-dependent catabolic process"/>
    <property type="evidence" value="ECO:0007669"/>
    <property type="project" value="TreeGrafter"/>
</dbReference>
<comment type="similarity">
    <text evidence="1">Belongs to the APC1 family.</text>
</comment>
<feature type="domain" description="Anaphase-promoting complex subunit 1 beta-sandwich" evidence="9">
    <location>
        <begin position="1506"/>
        <end position="1588"/>
    </location>
</feature>
<gene>
    <name evidence="10" type="ORF">BT96DRAFT_975124</name>
</gene>
<dbReference type="GO" id="GO:0005680">
    <property type="term" value="C:anaphase-promoting complex"/>
    <property type="evidence" value="ECO:0007669"/>
    <property type="project" value="InterPro"/>
</dbReference>
<dbReference type="InterPro" id="IPR048971">
    <property type="entry name" value="Apc1_3rd"/>
</dbReference>
<dbReference type="Gene3D" id="1.25.10.10">
    <property type="entry name" value="Leucine-rich Repeat Variant"/>
    <property type="match status" value="2"/>
</dbReference>
<evidence type="ECO:0000256" key="3">
    <source>
        <dbReference type="ARBA" id="ARBA00022737"/>
    </source>
</evidence>
<accession>A0A6A4HTZ1</accession>
<evidence type="ECO:0000259" key="7">
    <source>
        <dbReference type="Pfam" id="PF12859"/>
    </source>
</evidence>
<protein>
    <submittedName>
        <fullName evidence="10">Uncharacterized protein</fullName>
    </submittedName>
</protein>
<evidence type="ECO:0000313" key="10">
    <source>
        <dbReference type="EMBL" id="KAE9400768.1"/>
    </source>
</evidence>
<dbReference type="OrthoDB" id="26401at2759"/>
<proteinExistence type="inferred from homology"/>
<evidence type="ECO:0000256" key="5">
    <source>
        <dbReference type="ARBA" id="ARBA00023306"/>
    </source>
</evidence>
<evidence type="ECO:0000313" key="11">
    <source>
        <dbReference type="Proteomes" id="UP000799118"/>
    </source>
</evidence>
<dbReference type="PANTHER" id="PTHR12827">
    <property type="entry name" value="MEIOTIC CHECKPOINT REGULATOR TSG24 FAMILY MEMBER"/>
    <property type="match status" value="1"/>
</dbReference>
<feature type="compositionally biased region" description="Basic residues" evidence="6">
    <location>
        <begin position="275"/>
        <end position="285"/>
    </location>
</feature>
<keyword evidence="5" id="KW-0131">Cell cycle</keyword>
<keyword evidence="4" id="KW-0498">Mitosis</keyword>
<keyword evidence="3" id="KW-0677">Repeat</keyword>
<dbReference type="Pfam" id="PF21282">
    <property type="entry name" value="APC1_3rd"/>
    <property type="match status" value="1"/>
</dbReference>
<dbReference type="Pfam" id="PF18122">
    <property type="entry name" value="APC1_C"/>
    <property type="match status" value="1"/>
</dbReference>
<dbReference type="InterPro" id="IPR011989">
    <property type="entry name" value="ARM-like"/>
</dbReference>
<dbReference type="Proteomes" id="UP000799118">
    <property type="component" value="Unassembled WGS sequence"/>
</dbReference>
<dbReference type="GO" id="GO:0007091">
    <property type="term" value="P:metaphase/anaphase transition of mitotic cell cycle"/>
    <property type="evidence" value="ECO:0007669"/>
    <property type="project" value="TreeGrafter"/>
</dbReference>
<evidence type="ECO:0000256" key="6">
    <source>
        <dbReference type="SAM" id="MobiDB-lite"/>
    </source>
</evidence>
<evidence type="ECO:0000256" key="1">
    <source>
        <dbReference type="ARBA" id="ARBA00010547"/>
    </source>
</evidence>
<feature type="domain" description="Anaphase-promoting complex subunit 1 C-terminal" evidence="8">
    <location>
        <begin position="1636"/>
        <end position="1709"/>
    </location>
</feature>
<feature type="region of interest" description="Disordered" evidence="6">
    <location>
        <begin position="275"/>
        <end position="296"/>
    </location>
</feature>
<dbReference type="GO" id="GO:0051301">
    <property type="term" value="P:cell division"/>
    <property type="evidence" value="ECO:0007669"/>
    <property type="project" value="UniProtKB-KW"/>
</dbReference>
<feature type="domain" description="Anaphase-promoting complex subunit 1 N-terminal" evidence="7">
    <location>
        <begin position="62"/>
        <end position="164"/>
    </location>
</feature>
<sequence>MAQFDPLPLHLFRRNRPSISSAAPNSSDEEHESLLLKSIKSALRGTGVAPPSTVQSSCFYVGGKDGTERELTWNDRKVILTVGGIVKKKWSFELEGQPVQWACIGWMEESKRDAKVAAVFVFLRSIGKIYLDSGFEHTFSLPFIVRRAWPVSPHGLLIQRVLEPAELLEAETAGEDVLPTIFCLSNPFAEPSAVGLTSGIIGNAGSATLKDEDENSTKPLKPISPHEVILWASYHAPNSPHEIVVTLDSRKQRLTVWRYVYIKPKDSPVPLERKRTKTLAHKKRQSIPGPQGRRTSTVFPDMFDKIHPVSPRPPSPTQQPFPEFPPLSKLPGMAPSLSSTMTMASLASGTNFNTLQPETATKARRNSLTRNDLSVTMNRMVLGSRGAESDAFAPMEHGRMKTTLWMDKLHEIDLDQADVETCSSISVSLFDYRKIDKVERSLLSICLPSRQSLTIFQLAPNGENRIEMTHLRSIPAISTTIVRGLRFTIWDLLVLKPGGEIALLTHGTYEIALSPNIPSSNSNPPTDKMDVEVSESSSAQIVSILRNASSSHLAAFEMSDGTTAYASGNYFPRDPLTTQSLHILALCLPSEVCFLLHRQFLQQWASRSFLVSAGVEFECFTAALYSVFGLESGAIDAASLPPAPNSSPWTDLHNSTSHQRFRKDPVMKFLQKPLDPIPVVVPPARVLPAMQKGTQSYNQLVVALYTLHTLAEQMRLFVDRYTWLVQLAPVICRMAMYIRPEWADYWRRMCPDVMSSIPWPSSSTAVVQDLDDTIPVWPPDISAILYGRISNPEWKVPWFDALELASRFRIQPSFAYGSMDPLESMKRLTWVYMKLADPNVKQNIKRAENAVKQMVVTGIGEEFIGRLPLGIAAPLREAIRTCQLAPPPDWPPDAYRVISRDDVAASAGSPPDLMSKSGYRSVKEYLTSSRPRKTIVQIVTDAKAATLGESEATTGVELELDEFTGIRFGQDRRLEEIARLLSSSHVSSARSLQRPDATEHDQAKDHQMQVCRFAERTLALPYGRAMFTFGSISSISREAFNIPKFEFSTRSYSYPESMHWGEFHNGVAAALRISSSSASVDSSWIAFNKPSELTPEHAGFLYGLGLTGHLKEMLTWHTFGYLTPKHDLTSIGVLLGLSAANVGNGNQHVTKLLAVHTPALLPTPTVDLNVPLHTQAAGLTGVGLLYMGTKNRRMAEVCLTQMNRKDLVQPDLSNEYREAYTYSAALAFGMVMLGKGTTIPADAALLDRLNVLIHAFDINLTSPAASIALGLMYLRTERQDIADLLTIPDTVLGLQPYPTFLPSPSDAGSGIDHIPEAIRKGMENKNKLPTGSTVADAWDLAYYNIIAGCCFAIGLKFAGTARQEAYKMIIRYHDLFTRTVYSNGPSFDWRIKRSAVRDGLNLITVSLSMVMAGTGEITCLRRLRYAFGMYGTTMYHPAFKYGIHVSTHQALGLLFLGAGRFTLGTSDAAIACMVAAFFPRTHTISADNKCYLQALRHLWVLAVEPRCLIARDVETKEVVYLPVKITMREGKTVGTTQLISPTLIPDLNKLMSIRVDTPRYWPFYLDTEKIPLHKESLMRSQTLYVKRRTAFLSYTEDPRGSRSLFVRSRSSAGDAATLDYPQLTDTKTHPAGDLWEFITSFSNDPLFLAFADYFCRSDGETDKERLLHTYCHAVLFDSILQGKPQTLQSHLTLFRYRTLSPDSRNFHLHLQTCVSSPIFMDEFLKEVWGTMHDLDEQLEIVRSSPEFVHALGRYSLGQPGLLDEKTASHLAWYLLRNAVPVSTLLIILKELASEAHAQCLGVPPPAGTSDTKVLDLSIREVLHSTGSRMTTALGAGWSVRSLDEIIEAWNIVA</sequence>
<evidence type="ECO:0000259" key="8">
    <source>
        <dbReference type="Pfam" id="PF18122"/>
    </source>
</evidence>
<feature type="domain" description="Anaphase-promoting complex subunit 1 N-terminal" evidence="7">
    <location>
        <begin position="173"/>
        <end position="298"/>
    </location>
</feature>
<evidence type="ECO:0000259" key="9">
    <source>
        <dbReference type="Pfam" id="PF21282"/>
    </source>
</evidence>
<dbReference type="Pfam" id="PF12859">
    <property type="entry name" value="ANAPC1"/>
    <property type="match status" value="2"/>
</dbReference>
<dbReference type="GO" id="GO:0060090">
    <property type="term" value="F:molecular adaptor activity"/>
    <property type="evidence" value="ECO:0007669"/>
    <property type="project" value="TreeGrafter"/>
</dbReference>